<dbReference type="InterPro" id="IPR036890">
    <property type="entry name" value="HATPase_C_sf"/>
</dbReference>
<evidence type="ECO:0000256" key="3">
    <source>
        <dbReference type="ARBA" id="ARBA00012438"/>
    </source>
</evidence>
<keyword evidence="10 11" id="KW-0472">Membrane</keyword>
<dbReference type="EMBL" id="NESP01000001">
    <property type="protein sequence ID" value="PUE60082.1"/>
    <property type="molecule type" value="Genomic_DNA"/>
</dbReference>
<keyword evidence="4" id="KW-0597">Phosphoprotein</keyword>
<dbReference type="PROSITE" id="PS50109">
    <property type="entry name" value="HIS_KIN"/>
    <property type="match status" value="1"/>
</dbReference>
<evidence type="ECO:0000256" key="2">
    <source>
        <dbReference type="ARBA" id="ARBA00004141"/>
    </source>
</evidence>
<dbReference type="SMART" id="SM00387">
    <property type="entry name" value="HATPase_c"/>
    <property type="match status" value="1"/>
</dbReference>
<evidence type="ECO:0000256" key="8">
    <source>
        <dbReference type="ARBA" id="ARBA00022989"/>
    </source>
</evidence>
<evidence type="ECO:0000256" key="7">
    <source>
        <dbReference type="ARBA" id="ARBA00022777"/>
    </source>
</evidence>
<keyword evidence="9" id="KW-0902">Two-component regulatory system</keyword>
<keyword evidence="8 11" id="KW-1133">Transmembrane helix</keyword>
<dbReference type="Pfam" id="PF02518">
    <property type="entry name" value="HATPase_c"/>
    <property type="match status" value="1"/>
</dbReference>
<dbReference type="Gene3D" id="1.10.287.130">
    <property type="match status" value="1"/>
</dbReference>
<feature type="transmembrane region" description="Helical" evidence="11">
    <location>
        <begin position="169"/>
        <end position="187"/>
    </location>
</feature>
<dbReference type="GO" id="GO:0005886">
    <property type="term" value="C:plasma membrane"/>
    <property type="evidence" value="ECO:0007669"/>
    <property type="project" value="TreeGrafter"/>
</dbReference>
<dbReference type="PANTHER" id="PTHR45436:SF15">
    <property type="entry name" value="SENSOR HISTIDINE KINASE CUSS"/>
    <property type="match status" value="1"/>
</dbReference>
<dbReference type="Proteomes" id="UP000251341">
    <property type="component" value="Unassembled WGS sequence"/>
</dbReference>
<accession>A0A315EVT9</accession>
<evidence type="ECO:0000259" key="12">
    <source>
        <dbReference type="PROSITE" id="PS50109"/>
    </source>
</evidence>
<keyword evidence="5" id="KW-0808">Transferase</keyword>
<dbReference type="RefSeq" id="WP_108402475.1">
    <property type="nucleotide sequence ID" value="NZ_NESP01000001.1"/>
</dbReference>
<evidence type="ECO:0000256" key="4">
    <source>
        <dbReference type="ARBA" id="ARBA00022553"/>
    </source>
</evidence>
<comment type="catalytic activity">
    <reaction evidence="1">
        <text>ATP + protein L-histidine = ADP + protein N-phospho-L-histidine.</text>
        <dbReference type="EC" id="2.7.13.3"/>
    </reaction>
</comment>
<evidence type="ECO:0000256" key="11">
    <source>
        <dbReference type="SAM" id="Phobius"/>
    </source>
</evidence>
<gene>
    <name evidence="13" type="ORF">B9Z44_11160</name>
</gene>
<dbReference type="EC" id="2.7.13.3" evidence="3"/>
<dbReference type="PANTHER" id="PTHR45436">
    <property type="entry name" value="SENSOR HISTIDINE KINASE YKOH"/>
    <property type="match status" value="1"/>
</dbReference>
<dbReference type="GO" id="GO:0000155">
    <property type="term" value="F:phosphorelay sensor kinase activity"/>
    <property type="evidence" value="ECO:0007669"/>
    <property type="project" value="InterPro"/>
</dbReference>
<dbReference type="SUPFAM" id="SSF47384">
    <property type="entry name" value="Homodimeric domain of signal transducing histidine kinase"/>
    <property type="match status" value="1"/>
</dbReference>
<organism evidence="13 14">
    <name type="scientific">Limnohabitans curvus</name>
    <dbReference type="NCBI Taxonomy" id="323423"/>
    <lineage>
        <taxon>Bacteria</taxon>
        <taxon>Pseudomonadati</taxon>
        <taxon>Pseudomonadota</taxon>
        <taxon>Betaproteobacteria</taxon>
        <taxon>Burkholderiales</taxon>
        <taxon>Comamonadaceae</taxon>
        <taxon>Limnohabitans</taxon>
    </lineage>
</organism>
<dbReference type="AlphaFoldDB" id="A0A315EVT9"/>
<dbReference type="CDD" id="cd00082">
    <property type="entry name" value="HisKA"/>
    <property type="match status" value="1"/>
</dbReference>
<dbReference type="Pfam" id="PF00512">
    <property type="entry name" value="HisKA"/>
    <property type="match status" value="1"/>
</dbReference>
<dbReference type="InterPro" id="IPR036097">
    <property type="entry name" value="HisK_dim/P_sf"/>
</dbReference>
<evidence type="ECO:0000256" key="10">
    <source>
        <dbReference type="ARBA" id="ARBA00023136"/>
    </source>
</evidence>
<protein>
    <recommendedName>
        <fullName evidence="3">histidine kinase</fullName>
        <ecNumber evidence="3">2.7.13.3</ecNumber>
    </recommendedName>
</protein>
<evidence type="ECO:0000256" key="9">
    <source>
        <dbReference type="ARBA" id="ARBA00023012"/>
    </source>
</evidence>
<keyword evidence="7" id="KW-0418">Kinase</keyword>
<dbReference type="Gene3D" id="3.30.565.10">
    <property type="entry name" value="Histidine kinase-like ATPase, C-terminal domain"/>
    <property type="match status" value="1"/>
</dbReference>
<dbReference type="CDD" id="cd00075">
    <property type="entry name" value="HATPase"/>
    <property type="match status" value="1"/>
</dbReference>
<feature type="domain" description="Histidine kinase" evidence="12">
    <location>
        <begin position="249"/>
        <end position="461"/>
    </location>
</feature>
<dbReference type="SMART" id="SM00388">
    <property type="entry name" value="HisKA"/>
    <property type="match status" value="1"/>
</dbReference>
<sequence length="461" mass="51891">MKRSFKARLFLHVVLITVVVIWANRVIAQYFLTDQLQTRIHQEMGVALTTCADHFENHGAFVNCFKAIEKGSLFSNASDFYVLCDRAKSAAKSGVMPACQSLLANDDFWQSTAVSSHGDLVLSHGWVGGQDWYAVRFKNRVQGPEVWLEGNQIDALMQRVWALRDRNTIYVLPAMLGMLLLLTLYLTRVMMRPITLIQNNMSKLTASTLDQSIALQAPFKEFEKLVQVFDDLRIRLNDSFTKARRFAADASHELRTPLTILRGNVERLIHDLPMGSDAQIRMRSMSDEVERLIEITEKLLLLSRADANSLKQDLTDVNLSELLEQLIKDAHSFQSSLKITGAITPGVIWRCDKTLIRQLVQNLYANAVNYNRVPGWVHFSLTQSQGRFQLMVENPAAGIPDDLSDRAFDRFYRGDASHTRQIDGLGLGLSICLEIAKLHKATLSLTATDKQTVVATLSAPL</sequence>
<proteinExistence type="predicted"/>
<evidence type="ECO:0000256" key="1">
    <source>
        <dbReference type="ARBA" id="ARBA00000085"/>
    </source>
</evidence>
<name>A0A315EVT9_9BURK</name>
<reference evidence="13 14" key="1">
    <citation type="submission" date="2017-04" db="EMBL/GenBank/DDBJ databases">
        <title>Unexpected and diverse lifestyles within the genus Limnohabitans.</title>
        <authorList>
            <person name="Kasalicky V."/>
            <person name="Mehrshad M."/>
            <person name="Andrei S.-A."/>
            <person name="Salcher M."/>
            <person name="Kratochvilova H."/>
            <person name="Simek K."/>
            <person name="Ghai R."/>
        </authorList>
    </citation>
    <scope>NUCLEOTIDE SEQUENCE [LARGE SCALE GENOMIC DNA]</scope>
    <source>
        <strain evidence="13 14">MWH-C5</strain>
    </source>
</reference>
<keyword evidence="6 11" id="KW-0812">Transmembrane</keyword>
<dbReference type="Gene3D" id="6.10.340.10">
    <property type="match status" value="1"/>
</dbReference>
<dbReference type="InterPro" id="IPR003594">
    <property type="entry name" value="HATPase_dom"/>
</dbReference>
<evidence type="ECO:0000313" key="14">
    <source>
        <dbReference type="Proteomes" id="UP000251341"/>
    </source>
</evidence>
<dbReference type="InterPro" id="IPR050428">
    <property type="entry name" value="TCS_sensor_his_kinase"/>
</dbReference>
<evidence type="ECO:0000256" key="6">
    <source>
        <dbReference type="ARBA" id="ARBA00022692"/>
    </source>
</evidence>
<keyword evidence="14" id="KW-1185">Reference proteome</keyword>
<comment type="subcellular location">
    <subcellularLocation>
        <location evidence="2">Membrane</location>
        <topology evidence="2">Multi-pass membrane protein</topology>
    </subcellularLocation>
</comment>
<evidence type="ECO:0000256" key="5">
    <source>
        <dbReference type="ARBA" id="ARBA00022679"/>
    </source>
</evidence>
<dbReference type="SUPFAM" id="SSF55874">
    <property type="entry name" value="ATPase domain of HSP90 chaperone/DNA topoisomerase II/histidine kinase"/>
    <property type="match status" value="1"/>
</dbReference>
<comment type="caution">
    <text evidence="13">The sequence shown here is derived from an EMBL/GenBank/DDBJ whole genome shotgun (WGS) entry which is preliminary data.</text>
</comment>
<dbReference type="InterPro" id="IPR005467">
    <property type="entry name" value="His_kinase_dom"/>
</dbReference>
<dbReference type="InterPro" id="IPR003661">
    <property type="entry name" value="HisK_dim/P_dom"/>
</dbReference>
<evidence type="ECO:0000313" key="13">
    <source>
        <dbReference type="EMBL" id="PUE60082.1"/>
    </source>
</evidence>